<accession>A0ABV4I7H5</accession>
<gene>
    <name evidence="1" type="ORF">AB2L28_20605</name>
</gene>
<protein>
    <submittedName>
        <fullName evidence="1">Uncharacterized protein</fullName>
    </submittedName>
</protein>
<reference evidence="1 2" key="1">
    <citation type="submission" date="2024-07" db="EMBL/GenBank/DDBJ databases">
        <authorList>
            <person name="Thanompreechachai J."/>
            <person name="Duangmal K."/>
        </authorList>
    </citation>
    <scope>NUCLEOTIDE SEQUENCE [LARGE SCALE GENOMIC DNA]</scope>
    <source>
        <strain evidence="1 2">TBRC 1896</strain>
    </source>
</reference>
<evidence type="ECO:0000313" key="1">
    <source>
        <dbReference type="EMBL" id="MEZ0494645.1"/>
    </source>
</evidence>
<organism evidence="1 2">
    <name type="scientific">Kineococcus mangrovi</name>
    <dbReference type="NCBI Taxonomy" id="1660183"/>
    <lineage>
        <taxon>Bacteria</taxon>
        <taxon>Bacillati</taxon>
        <taxon>Actinomycetota</taxon>
        <taxon>Actinomycetes</taxon>
        <taxon>Kineosporiales</taxon>
        <taxon>Kineosporiaceae</taxon>
        <taxon>Kineococcus</taxon>
    </lineage>
</organism>
<dbReference type="RefSeq" id="WP_370720877.1">
    <property type="nucleotide sequence ID" value="NZ_JBGGTQ010000015.1"/>
</dbReference>
<sequence>MASIPNAPKFLEHHARAEAALDAAFNEAPGEYRDSLVALGHAYAALAQAEAIWLTQRS</sequence>
<dbReference type="Proteomes" id="UP001566476">
    <property type="component" value="Unassembled WGS sequence"/>
</dbReference>
<dbReference type="EMBL" id="JBGGTQ010000015">
    <property type="protein sequence ID" value="MEZ0494645.1"/>
    <property type="molecule type" value="Genomic_DNA"/>
</dbReference>
<proteinExistence type="predicted"/>
<name>A0ABV4I7H5_9ACTN</name>
<evidence type="ECO:0000313" key="2">
    <source>
        <dbReference type="Proteomes" id="UP001566476"/>
    </source>
</evidence>
<keyword evidence="2" id="KW-1185">Reference proteome</keyword>
<comment type="caution">
    <text evidence="1">The sequence shown here is derived from an EMBL/GenBank/DDBJ whole genome shotgun (WGS) entry which is preliminary data.</text>
</comment>